<dbReference type="AlphaFoldDB" id="A0A182K5P1"/>
<feature type="compositionally biased region" description="Polar residues" evidence="7">
    <location>
        <begin position="1"/>
        <end position="10"/>
    </location>
</feature>
<proteinExistence type="predicted"/>
<evidence type="ECO:0000259" key="8">
    <source>
        <dbReference type="PROSITE" id="PS50888"/>
    </source>
</evidence>
<keyword evidence="4" id="KW-0238">DNA-binding</keyword>
<dbReference type="PANTHER" id="PTHR23349:SF50">
    <property type="entry name" value="PROTEIN TWIST"/>
    <property type="match status" value="1"/>
</dbReference>
<dbReference type="PROSITE" id="PS50888">
    <property type="entry name" value="BHLH"/>
    <property type="match status" value="1"/>
</dbReference>
<dbReference type="Gene3D" id="4.10.280.10">
    <property type="entry name" value="Helix-loop-helix DNA-binding domain"/>
    <property type="match status" value="1"/>
</dbReference>
<evidence type="ECO:0000256" key="1">
    <source>
        <dbReference type="ARBA" id="ARBA00022473"/>
    </source>
</evidence>
<dbReference type="SMART" id="SM00353">
    <property type="entry name" value="HLH"/>
    <property type="match status" value="1"/>
</dbReference>
<dbReference type="InterPro" id="IPR011598">
    <property type="entry name" value="bHLH_dom"/>
</dbReference>
<accession>A0A182K5P1</accession>
<feature type="compositionally biased region" description="Polar residues" evidence="7">
    <location>
        <begin position="171"/>
        <end position="192"/>
    </location>
</feature>
<evidence type="ECO:0000256" key="6">
    <source>
        <dbReference type="ARBA" id="ARBA00023242"/>
    </source>
</evidence>
<keyword evidence="10" id="KW-1185">Reference proteome</keyword>
<dbReference type="GO" id="GO:0000977">
    <property type="term" value="F:RNA polymerase II transcription regulatory region sequence-specific DNA binding"/>
    <property type="evidence" value="ECO:0007669"/>
    <property type="project" value="TreeGrafter"/>
</dbReference>
<keyword evidence="2" id="KW-0221">Differentiation</keyword>
<reference evidence="9" key="2">
    <citation type="submission" date="2020-05" db="UniProtKB">
        <authorList>
            <consortium name="EnsemblMetazoa"/>
        </authorList>
    </citation>
    <scope>IDENTIFICATION</scope>
    <source>
        <strain evidence="9">ACHKN1017</strain>
    </source>
</reference>
<dbReference type="InterPro" id="IPR050283">
    <property type="entry name" value="E-box_TF_Regulators"/>
</dbReference>
<dbReference type="Pfam" id="PF00010">
    <property type="entry name" value="HLH"/>
    <property type="match status" value="1"/>
</dbReference>
<feature type="domain" description="BHLH" evidence="8">
    <location>
        <begin position="297"/>
        <end position="343"/>
    </location>
</feature>
<evidence type="ECO:0000256" key="3">
    <source>
        <dbReference type="ARBA" id="ARBA00023015"/>
    </source>
</evidence>
<evidence type="ECO:0000313" key="9">
    <source>
        <dbReference type="EnsemblMetazoa" id="ACHR006076-PA"/>
    </source>
</evidence>
<feature type="region of interest" description="Disordered" evidence="7">
    <location>
        <begin position="1"/>
        <end position="46"/>
    </location>
</feature>
<dbReference type="GO" id="GO:0046983">
    <property type="term" value="F:protein dimerization activity"/>
    <property type="evidence" value="ECO:0007669"/>
    <property type="project" value="InterPro"/>
</dbReference>
<evidence type="ECO:0000313" key="10">
    <source>
        <dbReference type="Proteomes" id="UP000075881"/>
    </source>
</evidence>
<dbReference type="PANTHER" id="PTHR23349">
    <property type="entry name" value="BASIC HELIX-LOOP-HELIX TRANSCRIPTION FACTOR, TWIST"/>
    <property type="match status" value="1"/>
</dbReference>
<organism evidence="9 10">
    <name type="scientific">Anopheles christyi</name>
    <dbReference type="NCBI Taxonomy" id="43041"/>
    <lineage>
        <taxon>Eukaryota</taxon>
        <taxon>Metazoa</taxon>
        <taxon>Ecdysozoa</taxon>
        <taxon>Arthropoda</taxon>
        <taxon>Hexapoda</taxon>
        <taxon>Insecta</taxon>
        <taxon>Pterygota</taxon>
        <taxon>Neoptera</taxon>
        <taxon>Endopterygota</taxon>
        <taxon>Diptera</taxon>
        <taxon>Nematocera</taxon>
        <taxon>Culicoidea</taxon>
        <taxon>Culicidae</taxon>
        <taxon>Anophelinae</taxon>
        <taxon>Anopheles</taxon>
    </lineage>
</organism>
<feature type="region of interest" description="Disordered" evidence="7">
    <location>
        <begin position="171"/>
        <end position="206"/>
    </location>
</feature>
<keyword evidence="3" id="KW-0805">Transcription regulation</keyword>
<dbReference type="InterPro" id="IPR036638">
    <property type="entry name" value="HLH_DNA-bd_sf"/>
</dbReference>
<dbReference type="VEuPathDB" id="VectorBase:ACHR006076"/>
<dbReference type="Proteomes" id="UP000075881">
    <property type="component" value="Unassembled WGS sequence"/>
</dbReference>
<sequence length="343" mass="36561">MSGERLSSSPMLILDISGAGPGAASSNSPPYTMKKPSTNNRRMLDADYDYEFDQSSLSPDGYQPEKRTRYDNYGGWAYAPTTPMSQDYNHTSGAIGAYGGSELLMSRTGATSTHHTALHGLDDESSSNGSCNVTGCHCEVPLPMKTMMYVSDTGSYETPAATVYYHATAGHQEQSQPTLPSQPATTDATPTHSPIGADSSLSVCSGSPLKLDESSCSVGNGYGQTRQVQPTTVALLEPTSGDTTSSPTSTNSGKCDGINGAAAAHKHGTVGGTRKPRAGRIRKRTIKESVSFQEVQNQRVIANVRERQRTQSLNEAFASLRKIIPTLPSDKLSKIQTLRLASR</sequence>
<dbReference type="SUPFAM" id="SSF47459">
    <property type="entry name" value="HLH, helix-loop-helix DNA-binding domain"/>
    <property type="match status" value="1"/>
</dbReference>
<reference evidence="10" key="1">
    <citation type="submission" date="2013-03" db="EMBL/GenBank/DDBJ databases">
        <title>The Genome Sequence of Anopheles christyi ACHKN1017.</title>
        <authorList>
            <consortium name="The Broad Institute Genomics Platform"/>
            <person name="Neafsey D.E."/>
            <person name="Besansky N."/>
            <person name="Walker B."/>
            <person name="Young S.K."/>
            <person name="Zeng Q."/>
            <person name="Gargeya S."/>
            <person name="Fitzgerald M."/>
            <person name="Haas B."/>
            <person name="Abouelleil A."/>
            <person name="Allen A.W."/>
            <person name="Alvarado L."/>
            <person name="Arachchi H.M."/>
            <person name="Berlin A.M."/>
            <person name="Chapman S.B."/>
            <person name="Gainer-Dewar J."/>
            <person name="Goldberg J."/>
            <person name="Griggs A."/>
            <person name="Gujja S."/>
            <person name="Hansen M."/>
            <person name="Howarth C."/>
            <person name="Imamovic A."/>
            <person name="Ireland A."/>
            <person name="Larimer J."/>
            <person name="McCowan C."/>
            <person name="Murphy C."/>
            <person name="Pearson M."/>
            <person name="Poon T.W."/>
            <person name="Priest M."/>
            <person name="Roberts A."/>
            <person name="Saif S."/>
            <person name="Shea T."/>
            <person name="Sisk P."/>
            <person name="Sykes S."/>
            <person name="Wortman J."/>
            <person name="Nusbaum C."/>
            <person name="Birren B."/>
        </authorList>
    </citation>
    <scope>NUCLEOTIDE SEQUENCE [LARGE SCALE GENOMIC DNA]</scope>
    <source>
        <strain evidence="10">ACHKN1017</strain>
    </source>
</reference>
<keyword evidence="1" id="KW-0217">Developmental protein</keyword>
<dbReference type="GO" id="GO:0000981">
    <property type="term" value="F:DNA-binding transcription factor activity, RNA polymerase II-specific"/>
    <property type="evidence" value="ECO:0007669"/>
    <property type="project" value="TreeGrafter"/>
</dbReference>
<evidence type="ECO:0000256" key="7">
    <source>
        <dbReference type="SAM" id="MobiDB-lite"/>
    </source>
</evidence>
<keyword evidence="5" id="KW-0804">Transcription</keyword>
<dbReference type="STRING" id="43041.A0A182K5P1"/>
<dbReference type="GO" id="GO:0030154">
    <property type="term" value="P:cell differentiation"/>
    <property type="evidence" value="ECO:0007669"/>
    <property type="project" value="UniProtKB-KW"/>
</dbReference>
<evidence type="ECO:0000256" key="2">
    <source>
        <dbReference type="ARBA" id="ARBA00022782"/>
    </source>
</evidence>
<name>A0A182K5P1_9DIPT</name>
<evidence type="ECO:0000256" key="4">
    <source>
        <dbReference type="ARBA" id="ARBA00023125"/>
    </source>
</evidence>
<keyword evidence="6" id="KW-0539">Nucleus</keyword>
<dbReference type="EnsemblMetazoa" id="ACHR006076-RA">
    <property type="protein sequence ID" value="ACHR006076-PA"/>
    <property type="gene ID" value="ACHR006076"/>
</dbReference>
<protein>
    <recommendedName>
        <fullName evidence="8">BHLH domain-containing protein</fullName>
    </recommendedName>
</protein>
<evidence type="ECO:0000256" key="5">
    <source>
        <dbReference type="ARBA" id="ARBA00023163"/>
    </source>
</evidence>